<protein>
    <submittedName>
        <fullName evidence="2">GLPGLI family protein</fullName>
    </submittedName>
</protein>
<organism evidence="2 3">
    <name type="scientific">Kaistella montana</name>
    <dbReference type="NCBI Taxonomy" id="1849733"/>
    <lineage>
        <taxon>Bacteria</taxon>
        <taxon>Pseudomonadati</taxon>
        <taxon>Bacteroidota</taxon>
        <taxon>Flavobacteriia</taxon>
        <taxon>Flavobacteriales</taxon>
        <taxon>Weeksellaceae</taxon>
        <taxon>Chryseobacterium group</taxon>
        <taxon>Kaistella</taxon>
    </lineage>
</organism>
<dbReference type="NCBIfam" id="TIGR01200">
    <property type="entry name" value="GLPGLI"/>
    <property type="match status" value="1"/>
</dbReference>
<gene>
    <name evidence="2" type="ORF">ACFSO8_01840</name>
</gene>
<reference evidence="3" key="1">
    <citation type="journal article" date="2019" name="Int. J. Syst. Evol. Microbiol.">
        <title>The Global Catalogue of Microorganisms (GCM) 10K type strain sequencing project: providing services to taxonomists for standard genome sequencing and annotation.</title>
        <authorList>
            <consortium name="The Broad Institute Genomics Platform"/>
            <consortium name="The Broad Institute Genome Sequencing Center for Infectious Disease"/>
            <person name="Wu L."/>
            <person name="Ma J."/>
        </authorList>
    </citation>
    <scope>NUCLEOTIDE SEQUENCE [LARGE SCALE GENOMIC DNA]</scope>
    <source>
        <strain evidence="3">KCTC 52204</strain>
    </source>
</reference>
<evidence type="ECO:0000256" key="1">
    <source>
        <dbReference type="SAM" id="SignalP"/>
    </source>
</evidence>
<evidence type="ECO:0000313" key="3">
    <source>
        <dbReference type="Proteomes" id="UP001597394"/>
    </source>
</evidence>
<keyword evidence="1" id="KW-0732">Signal</keyword>
<evidence type="ECO:0000313" key="2">
    <source>
        <dbReference type="EMBL" id="MFD2544192.1"/>
    </source>
</evidence>
<feature type="chain" id="PRO_5045498058" evidence="1">
    <location>
        <begin position="20"/>
        <end position="274"/>
    </location>
</feature>
<name>A0ABW5K5R3_9FLAO</name>
<proteinExistence type="predicted"/>
<feature type="signal peptide" evidence="1">
    <location>
        <begin position="1"/>
        <end position="19"/>
    </location>
</feature>
<sequence length="274" mass="32384">MKNLTFTILFILCSQITFAQTNRFIYEMKYRNNPAEAYRTDLMTLDINKDEVKFYDYEFVKYDSLNKRGNEYSSRYSTKSDQVLVRKFNTNKNLQYRDFFDYFKVISNDEMKWKLLPETQTIDGYKLQKATTQFGGRDWTAWFAKDINISEGPYKFRGLPGLIFSLEDSDKDFSYRLIKNIKLTKTFDTKDFVETHYGKPALPVTNAKFNEYIQDIYVDPVRMFSSQIKDGGKASFKNETVESVAELNKKKQMLQNGIKGRYIFIEKDKAPVFK</sequence>
<dbReference type="Pfam" id="PF09697">
    <property type="entry name" value="Porph_ging"/>
    <property type="match status" value="1"/>
</dbReference>
<dbReference type="InterPro" id="IPR005901">
    <property type="entry name" value="GLPGLI"/>
</dbReference>
<comment type="caution">
    <text evidence="2">The sequence shown here is derived from an EMBL/GenBank/DDBJ whole genome shotgun (WGS) entry which is preliminary data.</text>
</comment>
<dbReference type="Proteomes" id="UP001597394">
    <property type="component" value="Unassembled WGS sequence"/>
</dbReference>
<dbReference type="EMBL" id="JBHULG010000001">
    <property type="protein sequence ID" value="MFD2544192.1"/>
    <property type="molecule type" value="Genomic_DNA"/>
</dbReference>
<accession>A0ABW5K5R3</accession>
<keyword evidence="3" id="KW-1185">Reference proteome</keyword>
<dbReference type="RefSeq" id="WP_255926974.1">
    <property type="nucleotide sequence ID" value="NZ_JANFQP010000001.1"/>
</dbReference>